<sequence length="183" mass="18429">MSPLTLVLTLTTLLLTSASASAQDEGLISILPSYPPPPEPTCTTIITHPPGCCPALPAHTTTSYTACGPCALAITTAGPMCMMYCGTSTRTDPSKTTTITACAPSFTTSCTKDVPCTKTVTERNPFPCGDCGVGSVDVTTGVDCGGCGLATVTEEGGVGVCVCPTERVTRVVGVCVDAVVTGV</sequence>
<evidence type="ECO:0000256" key="1">
    <source>
        <dbReference type="SAM" id="SignalP"/>
    </source>
</evidence>
<keyword evidence="3" id="KW-1185">Reference proteome</keyword>
<dbReference type="Proteomes" id="UP000799537">
    <property type="component" value="Unassembled WGS sequence"/>
</dbReference>
<name>A0A6A6CYL1_ZASCE</name>
<accession>A0A6A6CYL1</accession>
<proteinExistence type="predicted"/>
<reference evidence="2" key="1">
    <citation type="journal article" date="2020" name="Stud. Mycol.">
        <title>101 Dothideomycetes genomes: a test case for predicting lifestyles and emergence of pathogens.</title>
        <authorList>
            <person name="Haridas S."/>
            <person name="Albert R."/>
            <person name="Binder M."/>
            <person name="Bloem J."/>
            <person name="Labutti K."/>
            <person name="Salamov A."/>
            <person name="Andreopoulos B."/>
            <person name="Baker S."/>
            <person name="Barry K."/>
            <person name="Bills G."/>
            <person name="Bluhm B."/>
            <person name="Cannon C."/>
            <person name="Castanera R."/>
            <person name="Culley D."/>
            <person name="Daum C."/>
            <person name="Ezra D."/>
            <person name="Gonzalez J."/>
            <person name="Henrissat B."/>
            <person name="Kuo A."/>
            <person name="Liang C."/>
            <person name="Lipzen A."/>
            <person name="Lutzoni F."/>
            <person name="Magnuson J."/>
            <person name="Mondo S."/>
            <person name="Nolan M."/>
            <person name="Ohm R."/>
            <person name="Pangilinan J."/>
            <person name="Park H.-J."/>
            <person name="Ramirez L."/>
            <person name="Alfaro M."/>
            <person name="Sun H."/>
            <person name="Tritt A."/>
            <person name="Yoshinaga Y."/>
            <person name="Zwiers L.-H."/>
            <person name="Turgeon B."/>
            <person name="Goodwin S."/>
            <person name="Spatafora J."/>
            <person name="Crous P."/>
            <person name="Grigoriev I."/>
        </authorList>
    </citation>
    <scope>NUCLEOTIDE SEQUENCE</scope>
    <source>
        <strain evidence="2">ATCC 36951</strain>
    </source>
</reference>
<evidence type="ECO:0000313" key="3">
    <source>
        <dbReference type="Proteomes" id="UP000799537"/>
    </source>
</evidence>
<feature type="signal peptide" evidence="1">
    <location>
        <begin position="1"/>
        <end position="22"/>
    </location>
</feature>
<evidence type="ECO:0000313" key="2">
    <source>
        <dbReference type="EMBL" id="KAF2172274.1"/>
    </source>
</evidence>
<gene>
    <name evidence="2" type="ORF">M409DRAFT_49996</name>
</gene>
<dbReference type="EMBL" id="ML993581">
    <property type="protein sequence ID" value="KAF2172274.1"/>
    <property type="molecule type" value="Genomic_DNA"/>
</dbReference>
<dbReference type="RefSeq" id="XP_033673163.1">
    <property type="nucleotide sequence ID" value="XM_033811415.1"/>
</dbReference>
<dbReference type="AlphaFoldDB" id="A0A6A6CYL1"/>
<keyword evidence="1" id="KW-0732">Signal</keyword>
<protein>
    <submittedName>
        <fullName evidence="2">Uncharacterized protein</fullName>
    </submittedName>
</protein>
<dbReference type="GeneID" id="54564687"/>
<organism evidence="2 3">
    <name type="scientific">Zasmidium cellare ATCC 36951</name>
    <dbReference type="NCBI Taxonomy" id="1080233"/>
    <lineage>
        <taxon>Eukaryota</taxon>
        <taxon>Fungi</taxon>
        <taxon>Dikarya</taxon>
        <taxon>Ascomycota</taxon>
        <taxon>Pezizomycotina</taxon>
        <taxon>Dothideomycetes</taxon>
        <taxon>Dothideomycetidae</taxon>
        <taxon>Mycosphaerellales</taxon>
        <taxon>Mycosphaerellaceae</taxon>
        <taxon>Zasmidium</taxon>
    </lineage>
</organism>
<feature type="chain" id="PRO_5025337000" evidence="1">
    <location>
        <begin position="23"/>
        <end position="183"/>
    </location>
</feature>